<protein>
    <submittedName>
        <fullName evidence="1">Uncharacterized protein</fullName>
    </submittedName>
</protein>
<organism evidence="1 2">
    <name type="scientific">Coccomyxa subellipsoidea</name>
    <dbReference type="NCBI Taxonomy" id="248742"/>
    <lineage>
        <taxon>Eukaryota</taxon>
        <taxon>Viridiplantae</taxon>
        <taxon>Chlorophyta</taxon>
        <taxon>core chlorophytes</taxon>
        <taxon>Trebouxiophyceae</taxon>
        <taxon>Trebouxiophyceae incertae sedis</taxon>
        <taxon>Coccomyxaceae</taxon>
        <taxon>Coccomyxa</taxon>
    </lineage>
</organism>
<evidence type="ECO:0000313" key="1">
    <source>
        <dbReference type="EMBL" id="KAK9908010.1"/>
    </source>
</evidence>
<comment type="caution">
    <text evidence="1">The sequence shown here is derived from an EMBL/GenBank/DDBJ whole genome shotgun (WGS) entry which is preliminary data.</text>
</comment>
<accession>A0ABR2YN45</accession>
<evidence type="ECO:0000313" key="2">
    <source>
        <dbReference type="Proteomes" id="UP001491310"/>
    </source>
</evidence>
<proteinExistence type="predicted"/>
<sequence length="219" mass="24506">MAEIWKMLVQKLALSLDKLNAYPKDPGLRQKVEDLVHEAHLLLWAVGERKPRQLSLSTCAMAASNAPRDWQAILVFMQLTQGQAQQLLACRRTMLHEVGALIAEWDRLWKELESFKGVEEKGHGLVTHHLQTAAITEQLRVNVHSLYTCTAFYQSYACTKVLSPVQFARYLVVSYPWGPDTLSLMTCLAQHCGERSTGELLRMARPRAAAGAGAAPEPQ</sequence>
<keyword evidence="2" id="KW-1185">Reference proteome</keyword>
<gene>
    <name evidence="1" type="ORF">WJX75_001438</name>
</gene>
<dbReference type="Proteomes" id="UP001491310">
    <property type="component" value="Unassembled WGS sequence"/>
</dbReference>
<name>A0ABR2YN45_9CHLO</name>
<dbReference type="EMBL" id="JALJOT010000008">
    <property type="protein sequence ID" value="KAK9908010.1"/>
    <property type="molecule type" value="Genomic_DNA"/>
</dbReference>
<reference evidence="1 2" key="1">
    <citation type="journal article" date="2024" name="Nat. Commun.">
        <title>Phylogenomics reveals the evolutionary origins of lichenization in chlorophyte algae.</title>
        <authorList>
            <person name="Puginier C."/>
            <person name="Libourel C."/>
            <person name="Otte J."/>
            <person name="Skaloud P."/>
            <person name="Haon M."/>
            <person name="Grisel S."/>
            <person name="Petersen M."/>
            <person name="Berrin J.G."/>
            <person name="Delaux P.M."/>
            <person name="Dal Grande F."/>
            <person name="Keller J."/>
        </authorList>
    </citation>
    <scope>NUCLEOTIDE SEQUENCE [LARGE SCALE GENOMIC DNA]</scope>
    <source>
        <strain evidence="1 2">SAG 216-7</strain>
    </source>
</reference>